<dbReference type="EMBL" id="BAABLV010000027">
    <property type="protein sequence ID" value="GAA4899738.1"/>
    <property type="molecule type" value="Genomic_DNA"/>
</dbReference>
<keyword evidence="2" id="KW-0472">Membrane</keyword>
<proteinExistence type="predicted"/>
<name>A0ABP9FK33_9ACTN</name>
<feature type="transmembrane region" description="Helical" evidence="2">
    <location>
        <begin position="206"/>
        <end position="231"/>
    </location>
</feature>
<evidence type="ECO:0000313" key="4">
    <source>
        <dbReference type="Proteomes" id="UP001501521"/>
    </source>
</evidence>
<feature type="compositionally biased region" description="Low complexity" evidence="1">
    <location>
        <begin position="255"/>
        <end position="298"/>
    </location>
</feature>
<dbReference type="Proteomes" id="UP001501521">
    <property type="component" value="Unassembled WGS sequence"/>
</dbReference>
<feature type="region of interest" description="Disordered" evidence="1">
    <location>
        <begin position="1"/>
        <end position="26"/>
    </location>
</feature>
<comment type="caution">
    <text evidence="3">The sequence shown here is derived from an EMBL/GenBank/DDBJ whole genome shotgun (WGS) entry which is preliminary data.</text>
</comment>
<sequence length="312" mass="32605">MVPMSEHDETGPVQGPPPPPPEVAPEDDVVLAAHHPLRDEDPPKVGDFWLDARLTATPAGTTFVAHEDGGDSVMLILLSEGAARDAAARARFSGEVNAMHIDTVVARGGEDQDDGRTAVRYRAEDDDPTLAHLLPLAPWAALAFDGSLAAVEEADRVLRAIDLSMVPPLSRPSGPDYRLHWIDRTGHGATRLWPLAWPGRRDRASWITILVSFLIMALLSALALLMAILAFQNQPPVDAPPPIPSPAEGSGEGSGSPQPASASPQSGEPQSSQPASPSSPGSDGGPYSDSPSMDVPGDGESGPGGPSINPKL</sequence>
<reference evidence="4" key="1">
    <citation type="journal article" date="2019" name="Int. J. Syst. Evol. Microbiol.">
        <title>The Global Catalogue of Microorganisms (GCM) 10K type strain sequencing project: providing services to taxonomists for standard genome sequencing and annotation.</title>
        <authorList>
            <consortium name="The Broad Institute Genomics Platform"/>
            <consortium name="The Broad Institute Genome Sequencing Center for Infectious Disease"/>
            <person name="Wu L."/>
            <person name="Ma J."/>
        </authorList>
    </citation>
    <scope>NUCLEOTIDE SEQUENCE [LARGE SCALE GENOMIC DNA]</scope>
    <source>
        <strain evidence="4">JCM 19125</strain>
    </source>
</reference>
<gene>
    <name evidence="3" type="ORF">GCM10025789_17520</name>
</gene>
<evidence type="ECO:0000256" key="2">
    <source>
        <dbReference type="SAM" id="Phobius"/>
    </source>
</evidence>
<keyword evidence="2" id="KW-0812">Transmembrane</keyword>
<organism evidence="3 4">
    <name type="scientific">Tessaracoccus lubricantis</name>
    <dbReference type="NCBI Taxonomy" id="545543"/>
    <lineage>
        <taxon>Bacteria</taxon>
        <taxon>Bacillati</taxon>
        <taxon>Actinomycetota</taxon>
        <taxon>Actinomycetes</taxon>
        <taxon>Propionibacteriales</taxon>
        <taxon>Propionibacteriaceae</taxon>
        <taxon>Tessaracoccus</taxon>
    </lineage>
</organism>
<keyword evidence="4" id="KW-1185">Reference proteome</keyword>
<evidence type="ECO:0000313" key="3">
    <source>
        <dbReference type="EMBL" id="GAA4899738.1"/>
    </source>
</evidence>
<feature type="region of interest" description="Disordered" evidence="1">
    <location>
        <begin position="239"/>
        <end position="312"/>
    </location>
</feature>
<feature type="compositionally biased region" description="Pro residues" evidence="1">
    <location>
        <begin position="14"/>
        <end position="23"/>
    </location>
</feature>
<keyword evidence="2" id="KW-1133">Transmembrane helix</keyword>
<evidence type="ECO:0000256" key="1">
    <source>
        <dbReference type="SAM" id="MobiDB-lite"/>
    </source>
</evidence>
<feature type="compositionally biased region" description="Basic and acidic residues" evidence="1">
    <location>
        <begin position="1"/>
        <end position="10"/>
    </location>
</feature>
<protein>
    <submittedName>
        <fullName evidence="3">Uncharacterized protein</fullName>
    </submittedName>
</protein>
<accession>A0ABP9FK33</accession>